<name>B6IKN5_CAEBR</name>
<dbReference type="GeneID" id="68919022"/>
<dbReference type="Proteomes" id="UP000008549">
    <property type="component" value="Unassembled WGS sequence"/>
</dbReference>
<reference evidence="1 2" key="2">
    <citation type="journal article" date="2011" name="PLoS Genet.">
        <title>Caenorhabditis briggsae recombinant inbred line genotypes reveal inter-strain incompatibility and the evolution of recombination.</title>
        <authorList>
            <person name="Ross J.A."/>
            <person name="Koboldt D.C."/>
            <person name="Staisch J.E."/>
            <person name="Chamberlin H.M."/>
            <person name="Gupta B.P."/>
            <person name="Miller R.D."/>
            <person name="Baird S.E."/>
            <person name="Haag E.S."/>
        </authorList>
    </citation>
    <scope>NUCLEOTIDE SEQUENCE [LARGE SCALE GENOMIC DNA]</scope>
    <source>
        <strain evidence="1 2">AF16</strain>
    </source>
</reference>
<proteinExistence type="predicted"/>
<gene>
    <name evidence="1" type="ORF">CBG27572</name>
    <name evidence="1" type="ORF">CBG_27572</name>
</gene>
<evidence type="ECO:0000313" key="1">
    <source>
        <dbReference type="EMBL" id="CAS00465.1"/>
    </source>
</evidence>
<reference evidence="1 2" key="1">
    <citation type="journal article" date="2003" name="PLoS Biol.">
        <title>The genome sequence of Caenorhabditis briggsae: a platform for comparative genomics.</title>
        <authorList>
            <person name="Stein L.D."/>
            <person name="Bao Z."/>
            <person name="Blasiar D."/>
            <person name="Blumenthal T."/>
            <person name="Brent M.R."/>
            <person name="Chen N."/>
            <person name="Chinwalla A."/>
            <person name="Clarke L."/>
            <person name="Clee C."/>
            <person name="Coghlan A."/>
            <person name="Coulson A."/>
            <person name="D'Eustachio P."/>
            <person name="Fitch D.H."/>
            <person name="Fulton L.A."/>
            <person name="Fulton R.E."/>
            <person name="Griffiths-Jones S."/>
            <person name="Harris T.W."/>
            <person name="Hillier L.W."/>
            <person name="Kamath R."/>
            <person name="Kuwabara P.E."/>
            <person name="Mardis E.R."/>
            <person name="Marra M.A."/>
            <person name="Miner T.L."/>
            <person name="Minx P."/>
            <person name="Mullikin J.C."/>
            <person name="Plumb R.W."/>
            <person name="Rogers J."/>
            <person name="Schein J.E."/>
            <person name="Sohrmann M."/>
            <person name="Spieth J."/>
            <person name="Stajich J.E."/>
            <person name="Wei C."/>
            <person name="Willey D."/>
            <person name="Wilson R.K."/>
            <person name="Durbin R."/>
            <person name="Waterston R.H."/>
        </authorList>
    </citation>
    <scope>NUCLEOTIDE SEQUENCE [LARGE SCALE GENOMIC DNA]</scope>
    <source>
        <strain evidence="1 2">AF16</strain>
    </source>
</reference>
<dbReference type="AlphaFoldDB" id="B6IKN5"/>
<accession>B6IKN5</accession>
<dbReference type="RefSeq" id="XP_045100024.1">
    <property type="nucleotide sequence ID" value="XM_045239260.1"/>
</dbReference>
<protein>
    <submittedName>
        <fullName evidence="1">Protein CBG27572</fullName>
    </submittedName>
</protein>
<dbReference type="EMBL" id="HE600959">
    <property type="protein sequence ID" value="CAS00465.1"/>
    <property type="molecule type" value="Genomic_DNA"/>
</dbReference>
<organism evidence="1 2">
    <name type="scientific">Caenorhabditis briggsae</name>
    <dbReference type="NCBI Taxonomy" id="6238"/>
    <lineage>
        <taxon>Eukaryota</taxon>
        <taxon>Metazoa</taxon>
        <taxon>Ecdysozoa</taxon>
        <taxon>Nematoda</taxon>
        <taxon>Chromadorea</taxon>
        <taxon>Rhabditida</taxon>
        <taxon>Rhabditina</taxon>
        <taxon>Rhabditomorpha</taxon>
        <taxon>Rhabditoidea</taxon>
        <taxon>Rhabditidae</taxon>
        <taxon>Peloderinae</taxon>
        <taxon>Caenorhabditis</taxon>
    </lineage>
</organism>
<dbReference type="CTD" id="68919022"/>
<dbReference type="KEGG" id="cbr:CBG_27572"/>
<keyword evidence="2" id="KW-1185">Reference proteome</keyword>
<dbReference type="HOGENOM" id="CLU_3410927_0_0_1"/>
<evidence type="ECO:0000313" key="2">
    <source>
        <dbReference type="Proteomes" id="UP000008549"/>
    </source>
</evidence>
<dbReference type="InParanoid" id="B6IKN5"/>
<sequence length="29" mass="3486">MPKTQHKQENFISLFLKFCSKIYPLENSN</sequence>